<evidence type="ECO:0000313" key="1">
    <source>
        <dbReference type="EMBL" id="GME79741.1"/>
    </source>
</evidence>
<dbReference type="InterPro" id="IPR053044">
    <property type="entry name" value="Metallo-hydrolase/TatD-type"/>
</dbReference>
<protein>
    <submittedName>
        <fullName evidence="1">Unnamed protein product</fullName>
    </submittedName>
</protein>
<keyword evidence="2" id="KW-1185">Reference proteome</keyword>
<proteinExistence type="predicted"/>
<dbReference type="PANTHER" id="PTHR47345:SF1">
    <property type="entry name" value="CUT9-INTERACTING PROTEIN SCN1"/>
    <property type="match status" value="1"/>
</dbReference>
<evidence type="ECO:0000313" key="2">
    <source>
        <dbReference type="Proteomes" id="UP001165120"/>
    </source>
</evidence>
<gene>
    <name evidence="1" type="ORF">Cboi02_000620300</name>
</gene>
<dbReference type="InterPro" id="IPR032466">
    <property type="entry name" value="Metal_Hydrolase"/>
</dbReference>
<accession>A0A9W6WDA3</accession>
<name>A0A9W6WDA3_CANBO</name>
<dbReference type="PANTHER" id="PTHR47345">
    <property type="entry name" value="CUT9-INTERACTING PROTEIN SCN1"/>
    <property type="match status" value="1"/>
</dbReference>
<dbReference type="GO" id="GO:0016788">
    <property type="term" value="F:hydrolase activity, acting on ester bonds"/>
    <property type="evidence" value="ECO:0007669"/>
    <property type="project" value="InterPro"/>
</dbReference>
<sequence>MIEENIRNKEDYEFMIGEIGLDKLFRIPWNGYLGNENEGLINPNSKFNPSSKFSNYQVSLNHQVIIYKEFLKMAIKYNKPVSIHCVKAHGILFDTTKSMIKVKDSKCTKLCLHSYSGSIDQAKSWLKLYNKNIFFSISEILNIKGGTRKEKEIDGNEYAVDSKCIELLKFLPFENILIETDYGLDFMYLEKNPENQETVEKNEHLDYLKNTREVILSTKSLQDHYEYTKSEIYGNWINFRKSE</sequence>
<dbReference type="InterPro" id="IPR001130">
    <property type="entry name" value="TatD-like"/>
</dbReference>
<dbReference type="SUPFAM" id="SSF51556">
    <property type="entry name" value="Metallo-dependent hydrolases"/>
    <property type="match status" value="1"/>
</dbReference>
<dbReference type="AlphaFoldDB" id="A0A9W6WDA3"/>
<dbReference type="Gene3D" id="3.20.20.140">
    <property type="entry name" value="Metal-dependent hydrolases"/>
    <property type="match status" value="1"/>
</dbReference>
<dbReference type="EMBL" id="BSXN01003670">
    <property type="protein sequence ID" value="GME79741.1"/>
    <property type="molecule type" value="Genomic_DNA"/>
</dbReference>
<reference evidence="1" key="1">
    <citation type="submission" date="2023-04" db="EMBL/GenBank/DDBJ databases">
        <title>Candida boidinii NBRC 10035.</title>
        <authorList>
            <person name="Ichikawa N."/>
            <person name="Sato H."/>
            <person name="Tonouchi N."/>
        </authorList>
    </citation>
    <scope>NUCLEOTIDE SEQUENCE</scope>
    <source>
        <strain evidence="1">NBRC 10035</strain>
    </source>
</reference>
<dbReference type="Pfam" id="PF01026">
    <property type="entry name" value="TatD_DNase"/>
    <property type="match status" value="1"/>
</dbReference>
<dbReference type="Proteomes" id="UP001165120">
    <property type="component" value="Unassembled WGS sequence"/>
</dbReference>
<comment type="caution">
    <text evidence="1">The sequence shown here is derived from an EMBL/GenBank/DDBJ whole genome shotgun (WGS) entry which is preliminary data.</text>
</comment>
<organism evidence="1 2">
    <name type="scientific">Candida boidinii</name>
    <name type="common">Yeast</name>
    <dbReference type="NCBI Taxonomy" id="5477"/>
    <lineage>
        <taxon>Eukaryota</taxon>
        <taxon>Fungi</taxon>
        <taxon>Dikarya</taxon>
        <taxon>Ascomycota</taxon>
        <taxon>Saccharomycotina</taxon>
        <taxon>Pichiomycetes</taxon>
        <taxon>Pichiales</taxon>
        <taxon>Pichiaceae</taxon>
        <taxon>Ogataea</taxon>
        <taxon>Ogataea/Candida clade</taxon>
    </lineage>
</organism>